<dbReference type="HOGENOM" id="CLU_007100_4_4_0"/>
<dbReference type="GO" id="GO:0015990">
    <property type="term" value="P:electron transport coupled proton transport"/>
    <property type="evidence" value="ECO:0007669"/>
    <property type="project" value="TreeGrafter"/>
</dbReference>
<feature type="transmembrane region" description="Helical" evidence="9">
    <location>
        <begin position="148"/>
        <end position="168"/>
    </location>
</feature>
<reference evidence="12 13" key="1">
    <citation type="submission" date="2012-06" db="EMBL/GenBank/DDBJ databases">
        <title>Complete genome of Terriglobus roseus DSM 18391.</title>
        <authorList>
            <consortium name="US DOE Joint Genome Institute (JGI-PGF)"/>
            <person name="Lucas S."/>
            <person name="Copeland A."/>
            <person name="Lapidus A."/>
            <person name="Glavina del Rio T."/>
            <person name="Dalin E."/>
            <person name="Tice H."/>
            <person name="Bruce D."/>
            <person name="Goodwin L."/>
            <person name="Pitluck S."/>
            <person name="Peters L."/>
            <person name="Mikhailova N."/>
            <person name="Munk A.C.C."/>
            <person name="Kyrpides N."/>
            <person name="Mavromatis K."/>
            <person name="Ivanova N."/>
            <person name="Brettin T."/>
            <person name="Detter J.C."/>
            <person name="Han C."/>
            <person name="Larimer F."/>
            <person name="Land M."/>
            <person name="Hauser L."/>
            <person name="Markowitz V."/>
            <person name="Cheng J.-F."/>
            <person name="Hugenholtz P."/>
            <person name="Woyke T."/>
            <person name="Wu D."/>
            <person name="Brambilla E."/>
            <person name="Klenk H.-P."/>
            <person name="Eisen J.A."/>
        </authorList>
    </citation>
    <scope>NUCLEOTIDE SEQUENCE [LARGE SCALE GENOMIC DNA]</scope>
    <source>
        <strain evidence="13">DSM 18391 / NRRL B-41598 / KBS 63</strain>
    </source>
</reference>
<dbReference type="PATRIC" id="fig|926566.3.peg.1551"/>
<dbReference type="PANTHER" id="PTHR43507:SF1">
    <property type="entry name" value="NADH-UBIQUINONE OXIDOREDUCTASE CHAIN 4"/>
    <property type="match status" value="1"/>
</dbReference>
<keyword evidence="5 9" id="KW-1133">Transmembrane helix</keyword>
<feature type="transmembrane region" description="Helical" evidence="9">
    <location>
        <begin position="96"/>
        <end position="118"/>
    </location>
</feature>
<comment type="subcellular location">
    <subcellularLocation>
        <location evidence="1">Endomembrane system</location>
        <topology evidence="1">Multi-pass membrane protein</topology>
    </subcellularLocation>
    <subcellularLocation>
        <location evidence="8">Membrane</location>
        <topology evidence="8">Multi-pass membrane protein</topology>
    </subcellularLocation>
</comment>
<dbReference type="GO" id="GO:0016020">
    <property type="term" value="C:membrane"/>
    <property type="evidence" value="ECO:0007669"/>
    <property type="project" value="UniProtKB-SubCell"/>
</dbReference>
<evidence type="ECO:0000313" key="13">
    <source>
        <dbReference type="Proteomes" id="UP000006056"/>
    </source>
</evidence>
<comment type="similarity">
    <text evidence="2">Belongs to the complex I subunit 4 family.</text>
</comment>
<keyword evidence="13" id="KW-1185">Reference proteome</keyword>
<evidence type="ECO:0000256" key="4">
    <source>
        <dbReference type="ARBA" id="ARBA00022967"/>
    </source>
</evidence>
<evidence type="ECO:0000256" key="3">
    <source>
        <dbReference type="ARBA" id="ARBA00022692"/>
    </source>
</evidence>
<feature type="transmembrane region" description="Helical" evidence="9">
    <location>
        <begin position="180"/>
        <end position="200"/>
    </location>
</feature>
<protein>
    <submittedName>
        <fullName evidence="12">NADH dehydrogenase subunit M</fullName>
        <ecNumber evidence="12">1.6.5.3</ecNumber>
    </submittedName>
</protein>
<feature type="transmembrane region" description="Helical" evidence="9">
    <location>
        <begin position="6"/>
        <end position="25"/>
    </location>
</feature>
<feature type="transmembrane region" description="Helical" evidence="9">
    <location>
        <begin position="125"/>
        <end position="142"/>
    </location>
</feature>
<dbReference type="EMBL" id="CP003379">
    <property type="protein sequence ID" value="AFL87874.1"/>
    <property type="molecule type" value="Genomic_DNA"/>
</dbReference>
<dbReference type="RefSeq" id="WP_014785443.1">
    <property type="nucleotide sequence ID" value="NC_018014.1"/>
</dbReference>
<evidence type="ECO:0000313" key="12">
    <source>
        <dbReference type="EMBL" id="AFL87874.1"/>
    </source>
</evidence>
<dbReference type="STRING" id="926566.Terro_1567"/>
<dbReference type="InterPro" id="IPR001750">
    <property type="entry name" value="ND/Mrp_TM"/>
</dbReference>
<feature type="transmembrane region" description="Helical" evidence="9">
    <location>
        <begin position="317"/>
        <end position="338"/>
    </location>
</feature>
<dbReference type="EC" id="1.6.5.3" evidence="12"/>
<dbReference type="GO" id="GO:0042773">
    <property type="term" value="P:ATP synthesis coupled electron transport"/>
    <property type="evidence" value="ECO:0007669"/>
    <property type="project" value="InterPro"/>
</dbReference>
<dbReference type="GO" id="GO:0003954">
    <property type="term" value="F:NADH dehydrogenase activity"/>
    <property type="evidence" value="ECO:0007669"/>
    <property type="project" value="TreeGrafter"/>
</dbReference>
<dbReference type="OrthoDB" id="9811718at2"/>
<evidence type="ECO:0000256" key="2">
    <source>
        <dbReference type="ARBA" id="ARBA00009025"/>
    </source>
</evidence>
<dbReference type="KEGG" id="trs:Terro_1567"/>
<dbReference type="GO" id="GO:0008137">
    <property type="term" value="F:NADH dehydrogenase (ubiquinone) activity"/>
    <property type="evidence" value="ECO:0007669"/>
    <property type="project" value="InterPro"/>
</dbReference>
<proteinExistence type="inferred from homology"/>
<evidence type="ECO:0000256" key="7">
    <source>
        <dbReference type="ARBA" id="ARBA00023136"/>
    </source>
</evidence>
<gene>
    <name evidence="12" type="ordered locus">Terro_1567</name>
</gene>
<evidence type="ECO:0000259" key="10">
    <source>
        <dbReference type="Pfam" id="PF00361"/>
    </source>
</evidence>
<dbReference type="PANTHER" id="PTHR43507">
    <property type="entry name" value="NADH-UBIQUINONE OXIDOREDUCTASE CHAIN 4"/>
    <property type="match status" value="1"/>
</dbReference>
<feature type="transmembrane region" description="Helical" evidence="9">
    <location>
        <begin position="258"/>
        <end position="277"/>
    </location>
</feature>
<dbReference type="AlphaFoldDB" id="I3ZF56"/>
<dbReference type="GO" id="GO:0012505">
    <property type="term" value="C:endomembrane system"/>
    <property type="evidence" value="ECO:0007669"/>
    <property type="project" value="UniProtKB-SubCell"/>
</dbReference>
<evidence type="ECO:0000256" key="9">
    <source>
        <dbReference type="SAM" id="Phobius"/>
    </source>
</evidence>
<dbReference type="NCBIfam" id="TIGR01972">
    <property type="entry name" value="NDH_I_M"/>
    <property type="match status" value="1"/>
</dbReference>
<feature type="domain" description="NADH:quinone oxidoreductase/Mrp antiporter transmembrane" evidence="10">
    <location>
        <begin position="143"/>
        <end position="436"/>
    </location>
</feature>
<feature type="transmembrane region" description="Helical" evidence="9">
    <location>
        <begin position="225"/>
        <end position="246"/>
    </location>
</feature>
<dbReference type="InterPro" id="IPR003918">
    <property type="entry name" value="NADH_UbQ_OxRdtase"/>
</dbReference>
<evidence type="ECO:0000256" key="6">
    <source>
        <dbReference type="ARBA" id="ARBA00023027"/>
    </source>
</evidence>
<feature type="domain" description="NADH:ubiquinone oxidoreductase chain 4 N-terminal" evidence="11">
    <location>
        <begin position="39"/>
        <end position="137"/>
    </location>
</feature>
<feature type="transmembrane region" description="Helical" evidence="9">
    <location>
        <begin position="474"/>
        <end position="494"/>
    </location>
</feature>
<evidence type="ECO:0000256" key="8">
    <source>
        <dbReference type="RuleBase" id="RU000320"/>
    </source>
</evidence>
<dbReference type="eggNOG" id="COG1008">
    <property type="taxonomic scope" value="Bacteria"/>
</dbReference>
<keyword evidence="7 9" id="KW-0472">Membrane</keyword>
<dbReference type="Pfam" id="PF00361">
    <property type="entry name" value="Proton_antipo_M"/>
    <property type="match status" value="1"/>
</dbReference>
<name>I3ZF56_TERRK</name>
<dbReference type="PRINTS" id="PR01437">
    <property type="entry name" value="NUOXDRDTASE4"/>
</dbReference>
<dbReference type="GO" id="GO:0048039">
    <property type="term" value="F:ubiquinone binding"/>
    <property type="evidence" value="ECO:0007669"/>
    <property type="project" value="TreeGrafter"/>
</dbReference>
<feature type="transmembrane region" description="Helical" evidence="9">
    <location>
        <begin position="289"/>
        <end position="310"/>
    </location>
</feature>
<keyword evidence="12" id="KW-0560">Oxidoreductase</keyword>
<keyword evidence="3 8" id="KW-0812">Transmembrane</keyword>
<keyword evidence="4" id="KW-1278">Translocase</keyword>
<evidence type="ECO:0000259" key="11">
    <source>
        <dbReference type="Pfam" id="PF01059"/>
    </source>
</evidence>
<feature type="transmembrane region" description="Helical" evidence="9">
    <location>
        <begin position="427"/>
        <end position="453"/>
    </location>
</feature>
<accession>I3ZF56</accession>
<dbReference type="InterPro" id="IPR010227">
    <property type="entry name" value="NADH_Q_OxRdtase_chainM/4"/>
</dbReference>
<keyword evidence="6" id="KW-0520">NAD</keyword>
<feature type="transmembrane region" description="Helical" evidence="9">
    <location>
        <begin position="344"/>
        <end position="366"/>
    </location>
</feature>
<feature type="transmembrane region" description="Helical" evidence="9">
    <location>
        <begin position="34"/>
        <end position="54"/>
    </location>
</feature>
<evidence type="ECO:0000256" key="5">
    <source>
        <dbReference type="ARBA" id="ARBA00022989"/>
    </source>
</evidence>
<dbReference type="InterPro" id="IPR000260">
    <property type="entry name" value="NADH4_N"/>
</dbReference>
<feature type="transmembrane region" description="Helical" evidence="9">
    <location>
        <begin position="386"/>
        <end position="407"/>
    </location>
</feature>
<dbReference type="Pfam" id="PF01059">
    <property type="entry name" value="Oxidored_q5_N"/>
    <property type="match status" value="1"/>
</dbReference>
<sequence length="539" mass="58231">MNLNGIILSLIILTPLAGAGILALLPDRGRLQQWGALVITLITFVMTLHLPAHFVEAHTVLNLGAAGSGISAFAFEQNKFWIPSPLIRYHLGVDGLSMWLLVLSGLLAPLGVLASWNAIASRRKLFYVLFLLQQVAMLGVFASLDLFLFYAFFEMALVPMTVMIAIFGRTSNRNRAAMKYFLYNFIPSAILLVGVIWIYAKTGTFEMPRLIALATAHAIPGTSTALWLASLAFLLAFAVKVPVFPLHGWLSDAISEAPTAAVMVLAGKIGLYSILRYSFGLFPEQSHRIAPLMIALGAIGIVYGACIALVQNDLKRLAAFSTLGHLSFITLGIFSFTINGLDGGMYQILNHGISGGALFLLMGFLYERYGTYDMRELGGIAGKLPWMVTLFVITALSNVGLPMLNSFVGEFLILSGAASTQLSSHPWLWATIGTTGVIFSAAYLLTMIQRVFYANLGSVTAEKRGWDITVREHLALWPMVVLFLYMGVASPTIMDALLPLGDRLGNWSINAPGAVHVMPATLTTTVGTSPEVPVAGGAR</sequence>
<evidence type="ECO:0000256" key="1">
    <source>
        <dbReference type="ARBA" id="ARBA00004127"/>
    </source>
</evidence>
<dbReference type="Proteomes" id="UP000006056">
    <property type="component" value="Chromosome"/>
</dbReference>
<organism evidence="12 13">
    <name type="scientific">Terriglobus roseus (strain DSM 18391 / NRRL B-41598 / KBS 63)</name>
    <dbReference type="NCBI Taxonomy" id="926566"/>
    <lineage>
        <taxon>Bacteria</taxon>
        <taxon>Pseudomonadati</taxon>
        <taxon>Acidobacteriota</taxon>
        <taxon>Terriglobia</taxon>
        <taxon>Terriglobales</taxon>
        <taxon>Acidobacteriaceae</taxon>
        <taxon>Terriglobus</taxon>
    </lineage>
</organism>